<dbReference type="EMBL" id="LT633079">
    <property type="protein sequence ID" value="SFZ71174.1"/>
    <property type="molecule type" value="Genomic_DNA"/>
</dbReference>
<reference evidence="1" key="1">
    <citation type="submission" date="2016-10" db="EMBL/GenBank/DDBJ databases">
        <title>Proteomic and phylogenetic analysis of the outer membrane protein repertoire of gastric Helicobacter species.</title>
        <authorList>
            <person name="Joosten M."/>
        </authorList>
    </citation>
    <scope>NUCLEOTIDE SEQUENCE</scope>
    <source>
        <strain evidence="1">CS7</strain>
    </source>
</reference>
<organism evidence="1">
    <name type="scientific">Helicobacter felis</name>
    <dbReference type="NCBI Taxonomy" id="214"/>
    <lineage>
        <taxon>Bacteria</taxon>
        <taxon>Pseudomonadati</taxon>
        <taxon>Campylobacterota</taxon>
        <taxon>Epsilonproteobacteria</taxon>
        <taxon>Campylobacterales</taxon>
        <taxon>Helicobacteraceae</taxon>
        <taxon>Helicobacter</taxon>
    </lineage>
</organism>
<gene>
    <name evidence="1" type="primary">omp1112</name>
</gene>
<name>A0A1M4NGC7_HELFE</name>
<dbReference type="RefSeq" id="WP_199766931.1">
    <property type="nucleotide sequence ID" value="NZ_FZKX01000041.1"/>
</dbReference>
<proteinExistence type="predicted"/>
<accession>A0A1M4NGC7</accession>
<dbReference type="AlphaFoldDB" id="A0A1M4NGC7"/>
<dbReference type="Pfam" id="PF01856">
    <property type="entry name" value="HP_OMP"/>
    <property type="match status" value="1"/>
</dbReference>
<dbReference type="InterPro" id="IPR002718">
    <property type="entry name" value="OMP_Helicobacter"/>
</dbReference>
<evidence type="ECO:0000313" key="1">
    <source>
        <dbReference type="EMBL" id="SFZ71174.1"/>
    </source>
</evidence>
<sequence length="254" mass="28188">MDKEGKTSNKTSNTTSLENLIDSLIHKTETNIQSAIDNYFSQVEQTIKNAVSAIISSLDQNTPAQAIQSIISGMQKYVSMDSGLTIQIASAINPSFQKNLANFEHSMQDNMIDLKAMQTNLHVLVAQASQMRATLLEGLASGTIPLAISAKLPANSIQQETQSIIENLNKLLIYLKATQQELQAYQKTSPQEFLATAGGIGLANQTMNSHANMYGVDVQVGYKQFFSKKKRWGLRYYGSFSYQREVFYDKILQV</sequence>
<dbReference type="PRINTS" id="PR01776">
    <property type="entry name" value="HPOMPFAMILY"/>
</dbReference>
<protein>
    <submittedName>
        <fullName evidence="1">OMP1112</fullName>
    </submittedName>
</protein>